<evidence type="ECO:0000256" key="5">
    <source>
        <dbReference type="ARBA" id="ARBA00022723"/>
    </source>
</evidence>
<keyword evidence="5" id="KW-0479">Metal-binding</keyword>
<dbReference type="InterPro" id="IPR051031">
    <property type="entry name" value="RING-box_E3_Ubiquitin_Ligase"/>
</dbReference>
<accession>A0A5J4RNL3</accession>
<organism evidence="11 12">
    <name type="scientific">Streblomastix strix</name>
    <dbReference type="NCBI Taxonomy" id="222440"/>
    <lineage>
        <taxon>Eukaryota</taxon>
        <taxon>Metamonada</taxon>
        <taxon>Preaxostyla</taxon>
        <taxon>Oxymonadida</taxon>
        <taxon>Streblomastigidae</taxon>
        <taxon>Streblomastix</taxon>
    </lineage>
</organism>
<name>A0A5J4RNL3_9EUKA</name>
<evidence type="ECO:0000256" key="2">
    <source>
        <dbReference type="ARBA" id="ARBA00004496"/>
    </source>
</evidence>
<dbReference type="AlphaFoldDB" id="A0A5J4RNL3"/>
<evidence type="ECO:0000256" key="8">
    <source>
        <dbReference type="ARBA" id="ARBA00022833"/>
    </source>
</evidence>
<dbReference type="EMBL" id="SNRW01041849">
    <property type="protein sequence ID" value="KAA6335112.1"/>
    <property type="molecule type" value="Genomic_DNA"/>
</dbReference>
<proteinExistence type="predicted"/>
<evidence type="ECO:0000256" key="3">
    <source>
        <dbReference type="ARBA" id="ARBA00004906"/>
    </source>
</evidence>
<keyword evidence="6" id="KW-0863">Zinc-finger</keyword>
<feature type="domain" description="Zinc finger RING-H2-type" evidence="10">
    <location>
        <begin position="32"/>
        <end position="72"/>
    </location>
</feature>
<dbReference type="Pfam" id="PF12678">
    <property type="entry name" value="zf-rbx1"/>
    <property type="match status" value="1"/>
</dbReference>
<dbReference type="OrthoDB" id="1681166at2759"/>
<dbReference type="InterPro" id="IPR024766">
    <property type="entry name" value="Znf_RING_H2"/>
</dbReference>
<evidence type="ECO:0000313" key="11">
    <source>
        <dbReference type="EMBL" id="KAA6335112.1"/>
    </source>
</evidence>
<dbReference type="Gene3D" id="3.30.40.10">
    <property type="entry name" value="Zinc/RING finger domain, C3HC4 (zinc finger)"/>
    <property type="match status" value="1"/>
</dbReference>
<dbReference type="Proteomes" id="UP000324800">
    <property type="component" value="Unassembled WGS sequence"/>
</dbReference>
<dbReference type="GO" id="GO:0008270">
    <property type="term" value="F:zinc ion binding"/>
    <property type="evidence" value="ECO:0007669"/>
    <property type="project" value="UniProtKB-KW"/>
</dbReference>
<evidence type="ECO:0000256" key="7">
    <source>
        <dbReference type="ARBA" id="ARBA00022786"/>
    </source>
</evidence>
<protein>
    <recommendedName>
        <fullName evidence="10">Zinc finger RING-H2-type domain-containing protein</fullName>
    </recommendedName>
</protein>
<comment type="subcellular location">
    <subcellularLocation>
        <location evidence="2">Cytoplasm</location>
    </subcellularLocation>
    <subcellularLocation>
        <location evidence="1">Nucleus</location>
    </subcellularLocation>
</comment>
<dbReference type="PANTHER" id="PTHR11210">
    <property type="entry name" value="RING BOX"/>
    <property type="match status" value="1"/>
</dbReference>
<evidence type="ECO:0000256" key="6">
    <source>
        <dbReference type="ARBA" id="ARBA00022771"/>
    </source>
</evidence>
<evidence type="ECO:0000256" key="1">
    <source>
        <dbReference type="ARBA" id="ARBA00004123"/>
    </source>
</evidence>
<evidence type="ECO:0000259" key="10">
    <source>
        <dbReference type="Pfam" id="PF12678"/>
    </source>
</evidence>
<comment type="pathway">
    <text evidence="3">Protein modification; protein ubiquitination.</text>
</comment>
<feature type="non-terminal residue" evidence="11">
    <location>
        <position position="72"/>
    </location>
</feature>
<keyword evidence="9" id="KW-0539">Nucleus</keyword>
<gene>
    <name evidence="11" type="ORF">EZS28_053001</name>
</gene>
<comment type="caution">
    <text evidence="11">The sequence shown here is derived from an EMBL/GenBank/DDBJ whole genome shotgun (WGS) entry which is preliminary data.</text>
</comment>
<keyword evidence="4" id="KW-0963">Cytoplasm</keyword>
<keyword evidence="8" id="KW-0862">Zinc</keyword>
<evidence type="ECO:0000313" key="12">
    <source>
        <dbReference type="Proteomes" id="UP000324800"/>
    </source>
</evidence>
<keyword evidence="7" id="KW-0833">Ubl conjugation pathway</keyword>
<sequence length="72" mass="7878">MSTSGDQGKKPSDIQIKKWNTVSVWSYSGLQDTCAIDKESLQGPCIGCLQRGPIDGKYECGMALGTCNHRFH</sequence>
<evidence type="ECO:0000256" key="4">
    <source>
        <dbReference type="ARBA" id="ARBA00022490"/>
    </source>
</evidence>
<reference evidence="11 12" key="1">
    <citation type="submission" date="2019-03" db="EMBL/GenBank/DDBJ databases">
        <title>Single cell metagenomics reveals metabolic interactions within the superorganism composed of flagellate Streblomastix strix and complex community of Bacteroidetes bacteria on its surface.</title>
        <authorList>
            <person name="Treitli S.C."/>
            <person name="Kolisko M."/>
            <person name="Husnik F."/>
            <person name="Keeling P."/>
            <person name="Hampl V."/>
        </authorList>
    </citation>
    <scope>NUCLEOTIDE SEQUENCE [LARGE SCALE GENOMIC DNA]</scope>
    <source>
        <strain evidence="11">ST1C</strain>
    </source>
</reference>
<dbReference type="InterPro" id="IPR013083">
    <property type="entry name" value="Znf_RING/FYVE/PHD"/>
</dbReference>
<dbReference type="SUPFAM" id="SSF57850">
    <property type="entry name" value="RING/U-box"/>
    <property type="match status" value="1"/>
</dbReference>
<evidence type="ECO:0000256" key="9">
    <source>
        <dbReference type="ARBA" id="ARBA00023242"/>
    </source>
</evidence>